<dbReference type="AlphaFoldDB" id="A0A841KU67"/>
<dbReference type="InterPro" id="IPR018540">
    <property type="entry name" value="Spo0E-like"/>
</dbReference>
<accession>A0A841KU67</accession>
<proteinExistence type="predicted"/>
<reference evidence="1 2" key="1">
    <citation type="submission" date="2020-08" db="EMBL/GenBank/DDBJ databases">
        <title>Genomic Encyclopedia of Type Strains, Phase IV (KMG-IV): sequencing the most valuable type-strain genomes for metagenomic binning, comparative biology and taxonomic classification.</title>
        <authorList>
            <person name="Goeker M."/>
        </authorList>
    </citation>
    <scope>NUCLEOTIDE SEQUENCE [LARGE SCALE GENOMIC DNA]</scope>
    <source>
        <strain evidence="1 2">DSM 103526</strain>
    </source>
</reference>
<dbReference type="InterPro" id="IPR036638">
    <property type="entry name" value="HLH_DNA-bd_sf"/>
</dbReference>
<dbReference type="InterPro" id="IPR037208">
    <property type="entry name" value="Spo0E-like_sf"/>
</dbReference>
<name>A0A841KU67_9FIRM</name>
<dbReference type="Pfam" id="PF09388">
    <property type="entry name" value="SpoOE-like"/>
    <property type="match status" value="1"/>
</dbReference>
<dbReference type="SUPFAM" id="SSF140500">
    <property type="entry name" value="BAS1536-like"/>
    <property type="match status" value="1"/>
</dbReference>
<evidence type="ECO:0000313" key="1">
    <source>
        <dbReference type="EMBL" id="MBB6217146.1"/>
    </source>
</evidence>
<gene>
    <name evidence="1" type="ORF">HNQ80_003252</name>
</gene>
<dbReference type="Gene3D" id="4.10.280.10">
    <property type="entry name" value="Helix-loop-helix DNA-binding domain"/>
    <property type="match status" value="1"/>
</dbReference>
<dbReference type="GO" id="GO:0046983">
    <property type="term" value="F:protein dimerization activity"/>
    <property type="evidence" value="ECO:0007669"/>
    <property type="project" value="InterPro"/>
</dbReference>
<sequence>MNRLEIIRIFIESRKKDLDKLIMAEDNLLSSEVLNLSQEVDLLISEYYRCMKKAASDETP</sequence>
<dbReference type="RefSeq" id="WP_184311655.1">
    <property type="nucleotide sequence ID" value="NZ_JACHEN010000020.1"/>
</dbReference>
<evidence type="ECO:0000313" key="2">
    <source>
        <dbReference type="Proteomes" id="UP000579281"/>
    </source>
</evidence>
<keyword evidence="2" id="KW-1185">Reference proteome</keyword>
<evidence type="ECO:0008006" key="3">
    <source>
        <dbReference type="Google" id="ProtNLM"/>
    </source>
</evidence>
<dbReference type="EMBL" id="JACHEN010000020">
    <property type="protein sequence ID" value="MBB6217146.1"/>
    <property type="molecule type" value="Genomic_DNA"/>
</dbReference>
<comment type="caution">
    <text evidence="1">The sequence shown here is derived from an EMBL/GenBank/DDBJ whole genome shotgun (WGS) entry which is preliminary data.</text>
</comment>
<organism evidence="1 2">
    <name type="scientific">Anaerosolibacter carboniphilus</name>
    <dbReference type="NCBI Taxonomy" id="1417629"/>
    <lineage>
        <taxon>Bacteria</taxon>
        <taxon>Bacillati</taxon>
        <taxon>Bacillota</taxon>
        <taxon>Clostridia</taxon>
        <taxon>Peptostreptococcales</taxon>
        <taxon>Thermotaleaceae</taxon>
        <taxon>Anaerosolibacter</taxon>
    </lineage>
</organism>
<protein>
    <recommendedName>
        <fullName evidence="3">Spo0E like sporulation regulatory protein</fullName>
    </recommendedName>
</protein>
<dbReference type="Proteomes" id="UP000579281">
    <property type="component" value="Unassembled WGS sequence"/>
</dbReference>
<dbReference type="GO" id="GO:0043937">
    <property type="term" value="P:regulation of sporulation"/>
    <property type="evidence" value="ECO:0007669"/>
    <property type="project" value="InterPro"/>
</dbReference>